<accession>A0A254PWQ1</accession>
<evidence type="ECO:0000313" key="1">
    <source>
        <dbReference type="EMBL" id="OWS70698.1"/>
    </source>
</evidence>
<protein>
    <submittedName>
        <fullName evidence="1">Uncharacterized protein</fullName>
    </submittedName>
</protein>
<dbReference type="RefSeq" id="WP_088524412.1">
    <property type="nucleotide sequence ID" value="NZ_NGUP01000001.1"/>
</dbReference>
<reference evidence="1 2" key="1">
    <citation type="submission" date="2017-05" db="EMBL/GenBank/DDBJ databases">
        <title>Genome of Polynucleobacter sp. MWH-Feld-100.</title>
        <authorList>
            <person name="Hahn M.W."/>
        </authorList>
    </citation>
    <scope>NUCLEOTIDE SEQUENCE [LARGE SCALE GENOMIC DNA]</scope>
    <source>
        <strain evidence="1 2">MWH-Feld-100</strain>
    </source>
</reference>
<proteinExistence type="predicted"/>
<sequence length="77" mass="8381">MRSILITIIAITLIGFILFQGAVSLLCEPQKANSVAAVMSNVIPSGEPAKESHKPDPLSWDPVLHRLLNFFSKACPH</sequence>
<dbReference type="AlphaFoldDB" id="A0A254PWQ1"/>
<comment type="caution">
    <text evidence="1">The sequence shown here is derived from an EMBL/GenBank/DDBJ whole genome shotgun (WGS) entry which is preliminary data.</text>
</comment>
<dbReference type="EMBL" id="NGUP01000001">
    <property type="protein sequence ID" value="OWS70698.1"/>
    <property type="molecule type" value="Genomic_DNA"/>
</dbReference>
<organism evidence="1 2">
    <name type="scientific">Polynucleobacter campilacus</name>
    <dbReference type="NCBI Taxonomy" id="1743163"/>
    <lineage>
        <taxon>Bacteria</taxon>
        <taxon>Pseudomonadati</taxon>
        <taxon>Pseudomonadota</taxon>
        <taxon>Betaproteobacteria</taxon>
        <taxon>Burkholderiales</taxon>
        <taxon>Burkholderiaceae</taxon>
        <taxon>Polynucleobacter</taxon>
    </lineage>
</organism>
<keyword evidence="2" id="KW-1185">Reference proteome</keyword>
<name>A0A254PWQ1_9BURK</name>
<gene>
    <name evidence="1" type="ORF">CBI31_00130</name>
</gene>
<dbReference type="Proteomes" id="UP000197528">
    <property type="component" value="Unassembled WGS sequence"/>
</dbReference>
<evidence type="ECO:0000313" key="2">
    <source>
        <dbReference type="Proteomes" id="UP000197528"/>
    </source>
</evidence>